<dbReference type="Pfam" id="PF20118">
    <property type="entry name" value="DUF6508"/>
    <property type="match status" value="1"/>
</dbReference>
<proteinExistence type="predicted"/>
<protein>
    <submittedName>
        <fullName evidence="1">Uncharacterized protein</fullName>
    </submittedName>
</protein>
<evidence type="ECO:0000313" key="2">
    <source>
        <dbReference type="Proteomes" id="UP000042997"/>
    </source>
</evidence>
<organism evidence="1 2">
    <name type="scientific">Rhodococcus ruber</name>
    <dbReference type="NCBI Taxonomy" id="1830"/>
    <lineage>
        <taxon>Bacteria</taxon>
        <taxon>Bacillati</taxon>
        <taxon>Actinomycetota</taxon>
        <taxon>Actinomycetes</taxon>
        <taxon>Mycobacteriales</taxon>
        <taxon>Nocardiaceae</taxon>
        <taxon>Rhodococcus</taxon>
    </lineage>
</organism>
<dbReference type="InterPro" id="IPR045425">
    <property type="entry name" value="DUF6508"/>
</dbReference>
<accession>A0A098BR92</accession>
<name>A0A098BR92_9NOCA</name>
<dbReference type="eggNOG" id="ENOG50328CA">
    <property type="taxonomic scope" value="Bacteria"/>
</dbReference>
<dbReference type="Proteomes" id="UP000042997">
    <property type="component" value="Unassembled WGS sequence"/>
</dbReference>
<sequence length="356" mass="39110">MALTVGLRRPGGKFAEDIDTWLHDLQISTTTTAPSNMIFDHLSMLIELGGVVILVHLASSWPAVARGEADAADVTLGNWAGIADDKLESHADAVLGIYKNEVVTAFDITGWRRLTDGNDAGRIAFTGHPSRRWEHLIGTPNPGTPWTKGMARPVQYLDTRILTVGDVDVDPLDDGLDRRAVVGGYALTVHADGNATVGVPFGKHVTVVPGPRTEQDWELVDVHDDAVFRTAFDQVAREDWDQLSALLDRIENHDGPLYEIVGGKDDSGIEQWPYAEDSPVIADLRWLLRQAGLILHFQPEGWQLDDAATASAEDCVRALSRMARADHWSEGAFARCFEEPDSVGRVVLRRALELKE</sequence>
<evidence type="ECO:0000313" key="1">
    <source>
        <dbReference type="EMBL" id="CDZ90241.1"/>
    </source>
</evidence>
<reference evidence="1 2" key="1">
    <citation type="journal article" date="2014" name="Genome Announc.">
        <title>Draft Genome Sequence of Propane- and Butane-Oxidizing Actinobacterium Rhodococcus ruber IEGM 231.</title>
        <authorList>
            <person name="Ivshina I.B."/>
            <person name="Kuyukina M.S."/>
            <person name="Krivoruchko A.V."/>
            <person name="Barbe V."/>
            <person name="Fischer C."/>
        </authorList>
    </citation>
    <scope>NUCLEOTIDE SEQUENCE [LARGE SCALE GENOMIC DNA]</scope>
</reference>
<dbReference type="EMBL" id="CCSD01000081">
    <property type="protein sequence ID" value="CDZ90241.1"/>
    <property type="molecule type" value="Genomic_DNA"/>
</dbReference>
<dbReference type="AlphaFoldDB" id="A0A098BR92"/>
<gene>
    <name evidence="1" type="ORF">RHRU231_680010</name>
</gene>
<dbReference type="RefSeq" id="WP_161800556.1">
    <property type="nucleotide sequence ID" value="NZ_CP129900.1"/>
</dbReference>